<dbReference type="GO" id="GO:0046872">
    <property type="term" value="F:metal ion binding"/>
    <property type="evidence" value="ECO:0007669"/>
    <property type="project" value="UniProtKB-KW"/>
</dbReference>
<sequence>MEITPAIMPQSYDDIVEHVERVIDEAVSTVQIDIVDGRFVSERYTWPFLKAGGGGLDERWQELQNGLIGLPHWQDIDYDIDLMILDPYATIYDWITLGPKRITLHIESMTDPVGLLQQLQDVRTTIEIGLAINNETPLDVLYPHIGAIDYVQLMGIAKIGFQNQPFDIRVIERIKKIKSEFPSLLIQVDGAVNNETIEQLEELGIDRCVVGSAFFGLHNGII</sequence>
<organism evidence="3 4">
    <name type="scientific">Candidatus Nomurabacteria bacterium RIFCSPLOWO2_01_FULL_36_10b</name>
    <dbReference type="NCBI Taxonomy" id="1801766"/>
    <lineage>
        <taxon>Bacteria</taxon>
        <taxon>Candidatus Nomuraibacteriota</taxon>
    </lineage>
</organism>
<dbReference type="Proteomes" id="UP000179448">
    <property type="component" value="Unassembled WGS sequence"/>
</dbReference>
<evidence type="ECO:0000256" key="1">
    <source>
        <dbReference type="ARBA" id="ARBA00022723"/>
    </source>
</evidence>
<dbReference type="InterPro" id="IPR000056">
    <property type="entry name" value="Ribul_P_3_epim-like"/>
</dbReference>
<dbReference type="PANTHER" id="PTHR11749">
    <property type="entry name" value="RIBULOSE-5-PHOSPHATE-3-EPIMERASE"/>
    <property type="match status" value="1"/>
</dbReference>
<reference evidence="3 4" key="1">
    <citation type="journal article" date="2016" name="Nat. Commun.">
        <title>Thousands of microbial genomes shed light on interconnected biogeochemical processes in an aquifer system.</title>
        <authorList>
            <person name="Anantharaman K."/>
            <person name="Brown C.T."/>
            <person name="Hug L.A."/>
            <person name="Sharon I."/>
            <person name="Castelle C.J."/>
            <person name="Probst A.J."/>
            <person name="Thomas B.C."/>
            <person name="Singh A."/>
            <person name="Wilkins M.J."/>
            <person name="Karaoz U."/>
            <person name="Brodie E.L."/>
            <person name="Williams K.H."/>
            <person name="Hubbard S.S."/>
            <person name="Banfield J.F."/>
        </authorList>
    </citation>
    <scope>NUCLEOTIDE SEQUENCE [LARGE SCALE GENOMIC DNA]</scope>
</reference>
<gene>
    <name evidence="3" type="ORF">A2997_01320</name>
</gene>
<comment type="caution">
    <text evidence="3">The sequence shown here is derived from an EMBL/GenBank/DDBJ whole genome shotgun (WGS) entry which is preliminary data.</text>
</comment>
<dbReference type="InterPro" id="IPR011060">
    <property type="entry name" value="RibuloseP-bd_barrel"/>
</dbReference>
<dbReference type="STRING" id="1801766.A2997_01320"/>
<dbReference type="SUPFAM" id="SSF51366">
    <property type="entry name" value="Ribulose-phoshate binding barrel"/>
    <property type="match status" value="1"/>
</dbReference>
<dbReference type="InterPro" id="IPR013785">
    <property type="entry name" value="Aldolase_TIM"/>
</dbReference>
<dbReference type="Pfam" id="PF00834">
    <property type="entry name" value="Ribul_P_3_epim"/>
    <property type="match status" value="1"/>
</dbReference>
<evidence type="ECO:0008006" key="5">
    <source>
        <dbReference type="Google" id="ProtNLM"/>
    </source>
</evidence>
<proteinExistence type="predicted"/>
<protein>
    <recommendedName>
        <fullName evidence="5">Ribulose-phosphate 3-epimerase</fullName>
    </recommendedName>
</protein>
<dbReference type="AlphaFoldDB" id="A0A1F6WQF6"/>
<evidence type="ECO:0000313" key="4">
    <source>
        <dbReference type="Proteomes" id="UP000179448"/>
    </source>
</evidence>
<dbReference type="GO" id="GO:0016857">
    <property type="term" value="F:racemase and epimerase activity, acting on carbohydrates and derivatives"/>
    <property type="evidence" value="ECO:0007669"/>
    <property type="project" value="InterPro"/>
</dbReference>
<dbReference type="EMBL" id="MFUQ01000003">
    <property type="protein sequence ID" value="OGI84119.1"/>
    <property type="molecule type" value="Genomic_DNA"/>
</dbReference>
<keyword evidence="1" id="KW-0479">Metal-binding</keyword>
<accession>A0A1F6WQF6</accession>
<keyword evidence="2" id="KW-0413">Isomerase</keyword>
<name>A0A1F6WQF6_9BACT</name>
<evidence type="ECO:0000313" key="3">
    <source>
        <dbReference type="EMBL" id="OGI84119.1"/>
    </source>
</evidence>
<dbReference type="GO" id="GO:0005975">
    <property type="term" value="P:carbohydrate metabolic process"/>
    <property type="evidence" value="ECO:0007669"/>
    <property type="project" value="InterPro"/>
</dbReference>
<evidence type="ECO:0000256" key="2">
    <source>
        <dbReference type="ARBA" id="ARBA00023235"/>
    </source>
</evidence>
<dbReference type="Gene3D" id="3.20.20.70">
    <property type="entry name" value="Aldolase class I"/>
    <property type="match status" value="1"/>
</dbReference>